<proteinExistence type="inferred from homology"/>
<feature type="domain" description="DUF5110" evidence="7">
    <location>
        <begin position="728"/>
        <end position="794"/>
    </location>
</feature>
<dbReference type="OrthoDB" id="176168at2"/>
<dbReference type="EMBL" id="VOOR01000002">
    <property type="protein sequence ID" value="TXB69419.1"/>
    <property type="molecule type" value="Genomic_DNA"/>
</dbReference>
<dbReference type="AlphaFoldDB" id="A0A5C6S4M7"/>
<dbReference type="GO" id="GO:0004553">
    <property type="term" value="F:hydrolase activity, hydrolyzing O-glycosyl compounds"/>
    <property type="evidence" value="ECO:0007669"/>
    <property type="project" value="InterPro"/>
</dbReference>
<keyword evidence="2 4" id="KW-0378">Hydrolase</keyword>
<dbReference type="InterPro" id="IPR013780">
    <property type="entry name" value="Glyco_hydro_b"/>
</dbReference>
<dbReference type="SUPFAM" id="SSF74650">
    <property type="entry name" value="Galactose mutarotase-like"/>
    <property type="match status" value="1"/>
</dbReference>
<evidence type="ECO:0000313" key="10">
    <source>
        <dbReference type="Proteomes" id="UP000321580"/>
    </source>
</evidence>
<dbReference type="SUPFAM" id="SSF51445">
    <property type="entry name" value="(Trans)glycosidases"/>
    <property type="match status" value="1"/>
</dbReference>
<dbReference type="Pfam" id="PF21365">
    <property type="entry name" value="Glyco_hydro_31_3rd"/>
    <property type="match status" value="1"/>
</dbReference>
<dbReference type="GO" id="GO:0030246">
    <property type="term" value="F:carbohydrate binding"/>
    <property type="evidence" value="ECO:0007669"/>
    <property type="project" value="InterPro"/>
</dbReference>
<keyword evidence="3 4" id="KW-0326">Glycosidase</keyword>
<dbReference type="Pfam" id="PF13802">
    <property type="entry name" value="Gal_mutarotas_2"/>
    <property type="match status" value="1"/>
</dbReference>
<feature type="domain" description="Glycosyl hydrolase family 31 C-terminal" evidence="8">
    <location>
        <begin position="626"/>
        <end position="712"/>
    </location>
</feature>
<evidence type="ECO:0000259" key="5">
    <source>
        <dbReference type="Pfam" id="PF01055"/>
    </source>
</evidence>
<dbReference type="Pfam" id="PF17137">
    <property type="entry name" value="DUF5110"/>
    <property type="match status" value="1"/>
</dbReference>
<dbReference type="CDD" id="cd14752">
    <property type="entry name" value="GH31_N"/>
    <property type="match status" value="1"/>
</dbReference>
<dbReference type="InterPro" id="IPR048395">
    <property type="entry name" value="Glyco_hydro_31_C"/>
</dbReference>
<dbReference type="Gene3D" id="3.20.20.80">
    <property type="entry name" value="Glycosidases"/>
    <property type="match status" value="1"/>
</dbReference>
<organism evidence="9 10">
    <name type="scientific">Phaeodactylibacter luteus</name>
    <dbReference type="NCBI Taxonomy" id="1564516"/>
    <lineage>
        <taxon>Bacteria</taxon>
        <taxon>Pseudomonadati</taxon>
        <taxon>Bacteroidota</taxon>
        <taxon>Saprospiria</taxon>
        <taxon>Saprospirales</taxon>
        <taxon>Haliscomenobacteraceae</taxon>
        <taxon>Phaeodactylibacter</taxon>
    </lineage>
</organism>
<dbReference type="PANTHER" id="PTHR22762:SF166">
    <property type="entry name" value="ALPHA-GLUCOSIDASE"/>
    <property type="match status" value="1"/>
</dbReference>
<dbReference type="InterPro" id="IPR033403">
    <property type="entry name" value="DUF5110"/>
</dbReference>
<comment type="similarity">
    <text evidence="1 4">Belongs to the glycosyl hydrolase 31 family.</text>
</comment>
<dbReference type="InterPro" id="IPR030458">
    <property type="entry name" value="Glyco_hydro_31_AS"/>
</dbReference>
<name>A0A5C6S4M7_9BACT</name>
<dbReference type="InterPro" id="IPR017853">
    <property type="entry name" value="GH"/>
</dbReference>
<sequence length="832" mass="94114">MAKQKKALQAVPKSATETSARYPDVYEEISPGPLSRYELANDGSCLTLYGAQSAQLRIAAVREGVLRVRFAPEGRFERDFSYAVQQGAQEGGWELGINEQQSRLSLQHGNLLCHISKADCRLTFEDAATGQIINEDAAPVAARKTILNGFEKMTVTKAAQPGEAFFGLGDKSCSLNLRGQRLENWNTDSFGYQKQTDPLYRSIPFYYGLHNGQAYGIFFHNTARSFFDFSHTTEGEASFWATAGEVDYYFIQGPALLDVARRYAALTGTHELPPIWALGFHQCRWSYYPEERVHELAREFRERKIPCDAIYLDIDYMDGYRCFTWNKAYFPDPAGMIRKLREQGFQAIVMIDPGIKADPGYHVYDKGLEKDVFCYRTSGEVMRGPVWPPECVFPDYTRPDVREWWGQLYEELYNTEGVSGFWNDMNEPAVFQVDIATFPDEVLHDYDGMRTNHRRAHNIYGQQMSRATVEGLKKLNPGKRPFLLTRATFSGGQRYASVWTGDNVASWEHLRLANIQCQRLSISGFSFVGTDVGGFCEQPSGELFARWMQLAVFHPLFRVHSMGNNVDGAAEADAEEIKAAERNNRMDQEPWAFGQPYTDQARTAVELRYKLLPYLYTAFWQHVQDGTPILRSLVFEAPGDAKAAERENEFLFGGDLLVVPVLRPGAKTVTAYLPEGEWLDYETGRKYTGARTARLSCSPDRLPLLCRAGAVVPNYPVQQYTGEKVFDEITLRVYAGSGQAKLYEDAGEGYAHEDGNYALQHFKTTANKGTLVLDRTKEGHFKTSYDSFEIRFYGLSFQPKTVLCDGQPLEIHAENGCFWAKAPAEFSQIKLS</sequence>
<reference evidence="9 10" key="1">
    <citation type="submission" date="2019-08" db="EMBL/GenBank/DDBJ databases">
        <title>Genome of Phaeodactylibacter luteus.</title>
        <authorList>
            <person name="Bowman J.P."/>
        </authorList>
    </citation>
    <scope>NUCLEOTIDE SEQUENCE [LARGE SCALE GENOMIC DNA]</scope>
    <source>
        <strain evidence="9 10">KCTC 42180</strain>
    </source>
</reference>
<dbReference type="PANTHER" id="PTHR22762">
    <property type="entry name" value="ALPHA-GLUCOSIDASE"/>
    <property type="match status" value="1"/>
</dbReference>
<gene>
    <name evidence="9" type="ORF">FRY97_01010</name>
</gene>
<evidence type="ECO:0000256" key="3">
    <source>
        <dbReference type="ARBA" id="ARBA00023295"/>
    </source>
</evidence>
<dbReference type="InterPro" id="IPR000322">
    <property type="entry name" value="Glyco_hydro_31_TIM"/>
</dbReference>
<evidence type="ECO:0000259" key="6">
    <source>
        <dbReference type="Pfam" id="PF13802"/>
    </source>
</evidence>
<evidence type="ECO:0000256" key="1">
    <source>
        <dbReference type="ARBA" id="ARBA00007806"/>
    </source>
</evidence>
<dbReference type="SUPFAM" id="SSF51011">
    <property type="entry name" value="Glycosyl hydrolase domain"/>
    <property type="match status" value="1"/>
</dbReference>
<protein>
    <submittedName>
        <fullName evidence="9">DUF4968 domain-containing protein</fullName>
    </submittedName>
</protein>
<comment type="caution">
    <text evidence="9">The sequence shown here is derived from an EMBL/GenBank/DDBJ whole genome shotgun (WGS) entry which is preliminary data.</text>
</comment>
<evidence type="ECO:0000259" key="8">
    <source>
        <dbReference type="Pfam" id="PF21365"/>
    </source>
</evidence>
<dbReference type="PROSITE" id="PS00129">
    <property type="entry name" value="GLYCOSYL_HYDROL_F31_1"/>
    <property type="match status" value="1"/>
</dbReference>
<feature type="domain" description="Glycoside hydrolase family 31 TIM barrel" evidence="5">
    <location>
        <begin position="271"/>
        <end position="618"/>
    </location>
</feature>
<feature type="domain" description="Glycoside hydrolase family 31 N-terminal" evidence="6">
    <location>
        <begin position="56"/>
        <end position="228"/>
    </location>
</feature>
<dbReference type="Gene3D" id="2.60.40.1760">
    <property type="entry name" value="glycosyl hydrolase (family 31)"/>
    <property type="match status" value="1"/>
</dbReference>
<accession>A0A5C6S4M7</accession>
<evidence type="ECO:0000313" key="9">
    <source>
        <dbReference type="EMBL" id="TXB69419.1"/>
    </source>
</evidence>
<keyword evidence="10" id="KW-1185">Reference proteome</keyword>
<evidence type="ECO:0000256" key="2">
    <source>
        <dbReference type="ARBA" id="ARBA00022801"/>
    </source>
</evidence>
<dbReference type="Proteomes" id="UP000321580">
    <property type="component" value="Unassembled WGS sequence"/>
</dbReference>
<dbReference type="InterPro" id="IPR011013">
    <property type="entry name" value="Gal_mutarotase_sf_dom"/>
</dbReference>
<evidence type="ECO:0000259" key="7">
    <source>
        <dbReference type="Pfam" id="PF17137"/>
    </source>
</evidence>
<dbReference type="RefSeq" id="WP_147165551.1">
    <property type="nucleotide sequence ID" value="NZ_VOOR01000002.1"/>
</dbReference>
<dbReference type="CDD" id="cd06604">
    <property type="entry name" value="GH31_glucosidase_II_MalA"/>
    <property type="match status" value="1"/>
</dbReference>
<dbReference type="Gene3D" id="2.60.40.1180">
    <property type="entry name" value="Golgi alpha-mannosidase II"/>
    <property type="match status" value="2"/>
</dbReference>
<evidence type="ECO:0000256" key="4">
    <source>
        <dbReference type="RuleBase" id="RU361185"/>
    </source>
</evidence>
<dbReference type="GO" id="GO:0005975">
    <property type="term" value="P:carbohydrate metabolic process"/>
    <property type="evidence" value="ECO:0007669"/>
    <property type="project" value="InterPro"/>
</dbReference>
<dbReference type="Pfam" id="PF01055">
    <property type="entry name" value="Glyco_hydro_31_2nd"/>
    <property type="match status" value="1"/>
</dbReference>
<dbReference type="InterPro" id="IPR025887">
    <property type="entry name" value="Glyco_hydro_31_N_dom"/>
</dbReference>